<evidence type="ECO:0000313" key="3">
    <source>
        <dbReference type="Proteomes" id="UP000032254"/>
    </source>
</evidence>
<dbReference type="RefSeq" id="WP_043966409.1">
    <property type="nucleotide sequence ID" value="NZ_CBDRIS010000001.1"/>
</dbReference>
<gene>
    <name evidence="2" type="ORF">TK50_17420</name>
</gene>
<dbReference type="AlphaFoldDB" id="A0A0D0WXU7"/>
<sequence length="69" mass="7142">MIDLAGAVWRTSSRSNDQGLCVEVADNLVSSAGVVAVRDSKDPAGPALTVSPPGWTAFVDAIRVGRFLA</sequence>
<dbReference type="OrthoDB" id="4301277at2"/>
<dbReference type="EMBL" id="JXSX01000002">
    <property type="protein sequence ID" value="KIR63444.1"/>
    <property type="molecule type" value="Genomic_DNA"/>
</dbReference>
<organism evidence="2 3">
    <name type="scientific">Micromonospora haikouensis</name>
    <dbReference type="NCBI Taxonomy" id="686309"/>
    <lineage>
        <taxon>Bacteria</taxon>
        <taxon>Bacillati</taxon>
        <taxon>Actinomycetota</taxon>
        <taxon>Actinomycetes</taxon>
        <taxon>Micromonosporales</taxon>
        <taxon>Micromonosporaceae</taxon>
        <taxon>Micromonospora</taxon>
    </lineage>
</organism>
<proteinExistence type="predicted"/>
<keyword evidence="3" id="KW-1185">Reference proteome</keyword>
<evidence type="ECO:0000259" key="1">
    <source>
        <dbReference type="Pfam" id="PF04149"/>
    </source>
</evidence>
<dbReference type="GeneID" id="301305836"/>
<name>A0A0D0WXU7_9ACTN</name>
<dbReference type="PATRIC" id="fig|47853.6.peg.3645"/>
<feature type="domain" description="DUF397" evidence="1">
    <location>
        <begin position="7"/>
        <end position="63"/>
    </location>
</feature>
<accession>A0A0D0WXU7</accession>
<reference evidence="2 3" key="1">
    <citation type="submission" date="2015-01" db="EMBL/GenBank/DDBJ databases">
        <title>Sequencing and annotation of Micromonospora carbonacea strain JXNU-1 genome.</title>
        <authorList>
            <person name="Long Z."/>
            <person name="Huang Y."/>
            <person name="Jiang Y."/>
        </authorList>
    </citation>
    <scope>NUCLEOTIDE SEQUENCE [LARGE SCALE GENOMIC DNA]</scope>
    <source>
        <strain evidence="2 3">JXNU-1</strain>
    </source>
</reference>
<evidence type="ECO:0000313" key="2">
    <source>
        <dbReference type="EMBL" id="KIR63444.1"/>
    </source>
</evidence>
<protein>
    <recommendedName>
        <fullName evidence="1">DUF397 domain-containing protein</fullName>
    </recommendedName>
</protein>
<dbReference type="Proteomes" id="UP000032254">
    <property type="component" value="Unassembled WGS sequence"/>
</dbReference>
<comment type="caution">
    <text evidence="2">The sequence shown here is derived from an EMBL/GenBank/DDBJ whole genome shotgun (WGS) entry which is preliminary data.</text>
</comment>
<dbReference type="Pfam" id="PF04149">
    <property type="entry name" value="DUF397"/>
    <property type="match status" value="1"/>
</dbReference>
<dbReference type="InterPro" id="IPR007278">
    <property type="entry name" value="DUF397"/>
</dbReference>